<evidence type="ECO:0000256" key="2">
    <source>
        <dbReference type="SAM" id="Coils"/>
    </source>
</evidence>
<evidence type="ECO:0000256" key="1">
    <source>
        <dbReference type="PROSITE-ProRule" id="PRU01076"/>
    </source>
</evidence>
<dbReference type="Gene3D" id="2.10.260.10">
    <property type="match status" value="1"/>
</dbReference>
<evidence type="ECO:0000259" key="4">
    <source>
        <dbReference type="PROSITE" id="PS51740"/>
    </source>
</evidence>
<organism evidence="5 6">
    <name type="scientific">Desmospora activa DSM 45169</name>
    <dbReference type="NCBI Taxonomy" id="1121389"/>
    <lineage>
        <taxon>Bacteria</taxon>
        <taxon>Bacillati</taxon>
        <taxon>Bacillota</taxon>
        <taxon>Bacilli</taxon>
        <taxon>Bacillales</taxon>
        <taxon>Thermoactinomycetaceae</taxon>
        <taxon>Desmospora</taxon>
    </lineage>
</organism>
<dbReference type="SUPFAM" id="SSF89447">
    <property type="entry name" value="AbrB/MazE/MraZ-like"/>
    <property type="match status" value="1"/>
</dbReference>
<protein>
    <submittedName>
        <fullName evidence="5">AbrB family transcriptional regulator</fullName>
    </submittedName>
</protein>
<keyword evidence="6" id="KW-1185">Reference proteome</keyword>
<feature type="domain" description="SpoVT-AbrB" evidence="4">
    <location>
        <begin position="1"/>
        <end position="46"/>
    </location>
</feature>
<dbReference type="AlphaFoldDB" id="A0A2T4YYA3"/>
<dbReference type="OrthoDB" id="9811597at2"/>
<keyword evidence="1" id="KW-0238">DNA-binding</keyword>
<dbReference type="PANTHER" id="PTHR34860">
    <property type="entry name" value="REPRESSOR-LIKE PROTEIN SSO7C3"/>
    <property type="match status" value="1"/>
</dbReference>
<dbReference type="InterPro" id="IPR007159">
    <property type="entry name" value="SpoVT-AbrB_dom"/>
</dbReference>
<gene>
    <name evidence="5" type="ORF">C8J48_3766</name>
</gene>
<accession>A0A2T4YYA3</accession>
<dbReference type="PANTHER" id="PTHR34860:SF6">
    <property type="entry name" value="REPRESSOR-LIKE PROTEIN SSO7C3"/>
    <property type="match status" value="1"/>
</dbReference>
<evidence type="ECO:0000256" key="3">
    <source>
        <dbReference type="SAM" id="MobiDB-lite"/>
    </source>
</evidence>
<reference evidence="5 6" key="1">
    <citation type="submission" date="2018-04" db="EMBL/GenBank/DDBJ databases">
        <title>Genomic Encyclopedia of Archaeal and Bacterial Type Strains, Phase II (KMG-II): from individual species to whole genera.</title>
        <authorList>
            <person name="Goeker M."/>
        </authorList>
    </citation>
    <scope>NUCLEOTIDE SEQUENCE [LARGE SCALE GENOMIC DNA]</scope>
    <source>
        <strain evidence="5 6">DSM 45169</strain>
    </source>
</reference>
<comment type="caution">
    <text evidence="5">The sequence shown here is derived from an EMBL/GenBank/DDBJ whole genome shotgun (WGS) entry which is preliminary data.</text>
</comment>
<dbReference type="GO" id="GO:0003677">
    <property type="term" value="F:DNA binding"/>
    <property type="evidence" value="ECO:0007669"/>
    <property type="project" value="UniProtKB-UniRule"/>
</dbReference>
<name>A0A2T4YYA3_9BACL</name>
<dbReference type="PROSITE" id="PS51740">
    <property type="entry name" value="SPOVT_ABRB"/>
    <property type="match status" value="1"/>
</dbReference>
<dbReference type="Proteomes" id="UP000241639">
    <property type="component" value="Unassembled WGS sequence"/>
</dbReference>
<dbReference type="EMBL" id="PZZP01000008">
    <property type="protein sequence ID" value="PTM51713.1"/>
    <property type="molecule type" value="Genomic_DNA"/>
</dbReference>
<proteinExistence type="predicted"/>
<dbReference type="InterPro" id="IPR052975">
    <property type="entry name" value="Repressor-like_regulatory"/>
</dbReference>
<evidence type="ECO:0000313" key="6">
    <source>
        <dbReference type="Proteomes" id="UP000241639"/>
    </source>
</evidence>
<dbReference type="Pfam" id="PF04014">
    <property type="entry name" value="MazE_antitoxin"/>
    <property type="match status" value="1"/>
</dbReference>
<feature type="coiled-coil region" evidence="2">
    <location>
        <begin position="37"/>
        <end position="64"/>
    </location>
</feature>
<keyword evidence="2" id="KW-0175">Coiled coil</keyword>
<dbReference type="InterPro" id="IPR037914">
    <property type="entry name" value="SpoVT-AbrB_sf"/>
</dbReference>
<dbReference type="RefSeq" id="WP_107728719.1">
    <property type="nucleotide sequence ID" value="NZ_PZZP01000008.1"/>
</dbReference>
<dbReference type="SMART" id="SM00966">
    <property type="entry name" value="SpoVT_AbrB"/>
    <property type="match status" value="1"/>
</dbReference>
<evidence type="ECO:0000313" key="5">
    <source>
        <dbReference type="EMBL" id="PTM51713.1"/>
    </source>
</evidence>
<dbReference type="NCBIfam" id="TIGR01439">
    <property type="entry name" value="lp_hng_hel_AbrB"/>
    <property type="match status" value="1"/>
</dbReference>
<sequence>MKTVKITSKGQMTLPKEFRDALGVNEGDQLILVQKGKQVILQSAKEFQKRVEELERQFEKEAFEAGLTKEDYESIQNDRSDYTDDYMSRLKEGK</sequence>
<feature type="region of interest" description="Disordered" evidence="3">
    <location>
        <begin position="74"/>
        <end position="94"/>
    </location>
</feature>